<dbReference type="RefSeq" id="WP_094946334.1">
    <property type="nucleotide sequence ID" value="NZ_JBMHIA010000045.1"/>
</dbReference>
<gene>
    <name evidence="1" type="ORF">CFY87_05985</name>
    <name evidence="2" type="ORF">NCTC10851_01301</name>
</gene>
<proteinExistence type="predicted"/>
<dbReference type="Pfam" id="PF12686">
    <property type="entry name" value="DUF3800"/>
    <property type="match status" value="1"/>
</dbReference>
<organism evidence="2 4">
    <name type="scientific">Actinobacillus seminis</name>
    <dbReference type="NCBI Taxonomy" id="722"/>
    <lineage>
        <taxon>Bacteria</taxon>
        <taxon>Pseudomonadati</taxon>
        <taxon>Pseudomonadota</taxon>
        <taxon>Gammaproteobacteria</taxon>
        <taxon>Pasteurellales</taxon>
        <taxon>Pasteurellaceae</taxon>
        <taxon>Actinobacillus</taxon>
    </lineage>
</organism>
<evidence type="ECO:0000313" key="3">
    <source>
        <dbReference type="Proteomes" id="UP000215738"/>
    </source>
</evidence>
<evidence type="ECO:0000313" key="1">
    <source>
        <dbReference type="EMBL" id="OZN24881.1"/>
    </source>
</evidence>
<dbReference type="Proteomes" id="UP000254507">
    <property type="component" value="Unassembled WGS sequence"/>
</dbReference>
<protein>
    <submittedName>
        <fullName evidence="2">Protein of uncharacterized function (DUF3800)</fullName>
    </submittedName>
</protein>
<evidence type="ECO:0000313" key="2">
    <source>
        <dbReference type="EMBL" id="SUU36656.1"/>
    </source>
</evidence>
<dbReference type="EMBL" id="NLFK01000005">
    <property type="protein sequence ID" value="OZN24881.1"/>
    <property type="molecule type" value="Genomic_DNA"/>
</dbReference>
<keyword evidence="3" id="KW-1185">Reference proteome</keyword>
<dbReference type="Proteomes" id="UP000215738">
    <property type="component" value="Unassembled WGS sequence"/>
</dbReference>
<sequence>MSRSRTYIVYLDEFGHVGPYVNVDHPTHKTHPVFGLGGFVLPIEEVRPFSSFFFNLKQHLFENYDIPQARKKAKEQGETFKLSTWEKKGSKQYSVANLQNYTKHITRQIVL</sequence>
<name>A0A263HCR6_9PAST</name>
<reference evidence="1 3" key="1">
    <citation type="submission" date="2017-07" db="EMBL/GenBank/DDBJ databases">
        <title>Virulence factors identified in Actinobacillus seminis.</title>
        <authorList>
            <person name="Negrete-Abascal E."/>
            <person name="Vaca-Pacheco S."/>
            <person name="Montes-Garcia F."/>
            <person name="Leyto-Gil A.M."/>
            <person name="Fragoso-Garcia E."/>
            <person name="Carvente-Garcia R."/>
            <person name="Perez-Agueros S."/>
            <person name="Castelan-Sanchez H.G."/>
            <person name="Garcia-Molina A."/>
            <person name="Villamar T.E."/>
            <person name="Vazquez-Cruz C."/>
        </authorList>
    </citation>
    <scope>NUCLEOTIDE SEQUENCE [LARGE SCALE GENOMIC DNA]</scope>
    <source>
        <strain evidence="1 3">ATCC 15768</strain>
    </source>
</reference>
<dbReference type="EMBL" id="UFSB01000001">
    <property type="protein sequence ID" value="SUU36656.1"/>
    <property type="molecule type" value="Genomic_DNA"/>
</dbReference>
<dbReference type="AlphaFoldDB" id="A0A263HCR6"/>
<dbReference type="InterPro" id="IPR024524">
    <property type="entry name" value="DUF3800"/>
</dbReference>
<dbReference type="OrthoDB" id="4402049at2"/>
<dbReference type="InParanoid" id="A0A263HCR6"/>
<evidence type="ECO:0000313" key="4">
    <source>
        <dbReference type="Proteomes" id="UP000254507"/>
    </source>
</evidence>
<reference evidence="2 4" key="2">
    <citation type="submission" date="2018-06" db="EMBL/GenBank/DDBJ databases">
        <authorList>
            <consortium name="Pathogen Informatics"/>
            <person name="Doyle S."/>
        </authorList>
    </citation>
    <scope>NUCLEOTIDE SEQUENCE [LARGE SCALE GENOMIC DNA]</scope>
    <source>
        <strain evidence="2 4">NCTC10851</strain>
    </source>
</reference>
<accession>A0A263HCR6</accession>